<keyword evidence="2" id="KW-0472">Membrane</keyword>
<evidence type="ECO:0000259" key="3">
    <source>
        <dbReference type="Pfam" id="PF13807"/>
    </source>
</evidence>
<keyword evidence="1" id="KW-0175">Coiled coil</keyword>
<organism evidence="4 5">
    <name type="scientific">Methylovorus glucosotrophus (strain SIP3-4)</name>
    <dbReference type="NCBI Taxonomy" id="582744"/>
    <lineage>
        <taxon>Bacteria</taxon>
        <taxon>Pseudomonadati</taxon>
        <taxon>Pseudomonadota</taxon>
        <taxon>Betaproteobacteria</taxon>
        <taxon>Nitrosomonadales</taxon>
        <taxon>Methylophilaceae</taxon>
        <taxon>Methylovorus</taxon>
    </lineage>
</organism>
<dbReference type="AlphaFoldDB" id="C6X6T5"/>
<dbReference type="STRING" id="582744.Msip34_1835"/>
<evidence type="ECO:0000256" key="2">
    <source>
        <dbReference type="SAM" id="Phobius"/>
    </source>
</evidence>
<dbReference type="eggNOG" id="COG3206">
    <property type="taxonomic scope" value="Bacteria"/>
</dbReference>
<protein>
    <submittedName>
        <fullName evidence="4">Chain length determinant protein EpsF</fullName>
    </submittedName>
</protein>
<dbReference type="GO" id="GO:0004713">
    <property type="term" value="F:protein tyrosine kinase activity"/>
    <property type="evidence" value="ECO:0007669"/>
    <property type="project" value="TreeGrafter"/>
</dbReference>
<dbReference type="KEGG" id="mei:Msip34_1835"/>
<dbReference type="GO" id="GO:0005886">
    <property type="term" value="C:plasma membrane"/>
    <property type="evidence" value="ECO:0007669"/>
    <property type="project" value="TreeGrafter"/>
</dbReference>
<dbReference type="Proteomes" id="UP000002743">
    <property type="component" value="Chromosome"/>
</dbReference>
<evidence type="ECO:0000313" key="5">
    <source>
        <dbReference type="Proteomes" id="UP000002743"/>
    </source>
</evidence>
<dbReference type="InterPro" id="IPR017468">
    <property type="entry name" value="Chain_len_reg_EpsF"/>
</dbReference>
<feature type="transmembrane region" description="Helical" evidence="2">
    <location>
        <begin position="12"/>
        <end position="34"/>
    </location>
</feature>
<proteinExistence type="predicted"/>
<dbReference type="HOGENOM" id="CLU_009912_5_3_4"/>
<dbReference type="PANTHER" id="PTHR32309">
    <property type="entry name" value="TYROSINE-PROTEIN KINASE"/>
    <property type="match status" value="1"/>
</dbReference>
<reference evidence="5" key="1">
    <citation type="submission" date="2009-07" db="EMBL/GenBank/DDBJ databases">
        <title>Complete sequence of chromosome of Methylovorus sp. SIP3-4.</title>
        <authorList>
            <person name="Lucas S."/>
            <person name="Copeland A."/>
            <person name="Lapidus A."/>
            <person name="Glavina del Rio T."/>
            <person name="Tice H."/>
            <person name="Bruce D."/>
            <person name="Goodwin L."/>
            <person name="Pitluck S."/>
            <person name="Clum A."/>
            <person name="Larimer F."/>
            <person name="Land M."/>
            <person name="Hauser L."/>
            <person name="Kyrpides N."/>
            <person name="Mikhailova N."/>
            <person name="Kayluzhnaya M."/>
            <person name="Chistoserdova L."/>
        </authorList>
    </citation>
    <scope>NUCLEOTIDE SEQUENCE [LARGE SCALE GENOMIC DNA]</scope>
    <source>
        <strain evidence="5">SIP3-4</strain>
    </source>
</reference>
<feature type="coiled-coil region" evidence="1">
    <location>
        <begin position="314"/>
        <end position="358"/>
    </location>
</feature>
<evidence type="ECO:0000256" key="1">
    <source>
        <dbReference type="SAM" id="Coils"/>
    </source>
</evidence>
<name>C6X6T5_METGS</name>
<gene>
    <name evidence="4" type="ordered locus">Msip34_1835</name>
</gene>
<sequence>MNLSQIVLILIARYKIVLFTFGVTLVTVLVISLVQSRSYQATASVVVNYKGMDPVTGMIVPGQMLQAYVPTQLDIITSQHVALKVVEELHLADNPNVKEKFEEDTGGQGDLRYWLADLLINKLTVTPGKDSSVIQITFEGSDPDFAALVANAFASAYQETNVQLKIEPSQKAANYFSTQLKTLRDELSQAQLRLSKYQRDKGYTSTDERMDVESSKLNWLSEQLIAAQGLSIDANSRSNAAKGSGLESPDVTASPIINNLKINLASAESKLAEVSQRLDKNHPLYQSALAEVNNIKSQINAESRTITGSVGTGAKIQKERVAELEREVEKQRQIIIEMNRTRDEMLVLQKDVEMAQRAIDITMNRFSQTNIEAKSNQSDVAILNTAVAPLFPSGTRTLLKLLFGAIVGFMLGVILAFISEFLDRRVRSREDISAILDVPVFALIDGIVPAKGIKALPQNMIKYLPTA</sequence>
<dbReference type="InterPro" id="IPR050445">
    <property type="entry name" value="Bact_polysacc_biosynth/exp"/>
</dbReference>
<feature type="transmembrane region" description="Helical" evidence="2">
    <location>
        <begin position="401"/>
        <end position="422"/>
    </location>
</feature>
<evidence type="ECO:0000313" key="4">
    <source>
        <dbReference type="EMBL" id="ACT51078.1"/>
    </source>
</evidence>
<dbReference type="PANTHER" id="PTHR32309:SF13">
    <property type="entry name" value="FERRIC ENTEROBACTIN TRANSPORT PROTEIN FEPE"/>
    <property type="match status" value="1"/>
</dbReference>
<accession>C6X6T5</accession>
<dbReference type="NCBIfam" id="TIGR03017">
    <property type="entry name" value="EpsF"/>
    <property type="match status" value="1"/>
</dbReference>
<dbReference type="OrthoDB" id="8559110at2"/>
<dbReference type="Pfam" id="PF13807">
    <property type="entry name" value="GNVR"/>
    <property type="match status" value="1"/>
</dbReference>
<keyword evidence="2" id="KW-0812">Transmembrane</keyword>
<feature type="domain" description="Tyrosine-protein kinase G-rich" evidence="3">
    <location>
        <begin position="341"/>
        <end position="419"/>
    </location>
</feature>
<keyword evidence="2" id="KW-1133">Transmembrane helix</keyword>
<reference evidence="4 5" key="2">
    <citation type="journal article" date="2011" name="J. Bacteriol.">
        <title>Genomes of three methylotrophs from a single niche uncover genetic and metabolic divergence of Methylophilaceae.</title>
        <authorList>
            <person name="Lapidus A."/>
            <person name="Clum A."/>
            <person name="Labutti K."/>
            <person name="Kaluzhnaya M.G."/>
            <person name="Lim S."/>
            <person name="Beck D.A."/>
            <person name="Glavina Del Rio T."/>
            <person name="Nolan M."/>
            <person name="Mavromatis K."/>
            <person name="Huntemann M."/>
            <person name="Lucas S."/>
            <person name="Lidstrom M.E."/>
            <person name="Ivanova N."/>
            <person name="Chistoserdova L."/>
        </authorList>
    </citation>
    <scope>NUCLEOTIDE SEQUENCE [LARGE SCALE GENOMIC DNA]</scope>
    <source>
        <strain evidence="4 5">SIP3-4</strain>
    </source>
</reference>
<dbReference type="EMBL" id="CP001674">
    <property type="protein sequence ID" value="ACT51078.1"/>
    <property type="molecule type" value="Genomic_DNA"/>
</dbReference>
<dbReference type="InterPro" id="IPR032807">
    <property type="entry name" value="GNVR"/>
</dbReference>
<keyword evidence="5" id="KW-1185">Reference proteome</keyword>
<dbReference type="RefSeq" id="WP_015830461.1">
    <property type="nucleotide sequence ID" value="NC_012969.1"/>
</dbReference>